<comment type="caution">
    <text evidence="3">The sequence shown here is derived from an EMBL/GenBank/DDBJ whole genome shotgun (WGS) entry which is preliminary data.</text>
</comment>
<evidence type="ECO:0000313" key="4">
    <source>
        <dbReference type="Proteomes" id="UP000738126"/>
    </source>
</evidence>
<protein>
    <submittedName>
        <fullName evidence="3">Sugar transferase</fullName>
    </submittedName>
</protein>
<keyword evidence="3" id="KW-0808">Transferase</keyword>
<dbReference type="NCBIfam" id="TIGR03088">
    <property type="entry name" value="stp2"/>
    <property type="match status" value="1"/>
</dbReference>
<dbReference type="Pfam" id="PF13439">
    <property type="entry name" value="Glyco_transf_4"/>
    <property type="match status" value="1"/>
</dbReference>
<dbReference type="Pfam" id="PF00534">
    <property type="entry name" value="Glycos_transf_1"/>
    <property type="match status" value="1"/>
</dbReference>
<dbReference type="Gene3D" id="3.40.50.2000">
    <property type="entry name" value="Glycogen Phosphorylase B"/>
    <property type="match status" value="2"/>
</dbReference>
<sequence length="395" mass="42775">MRAPTPPAARDGLDRRPLVAHLLYRLDVGGLENILVELIRGLPDDAFRHAVICLADYDPAFRRRLPPGVPVYALHKPPGRGPGIYLRLGRLLRRLRPDLLHSCNLAALEGQPVAALCGVPARIHAEHGWDMGDLHGTRRKYRWLRRALSPWVHRHVTVSAHLAAYLTERVGIPASRVEHIYNGVDVHRFAAPAAQGAGEGERPFVIGTVGRLTPVKDQATLVAAFRRLRELAPERFPQARLVILGDGPKRAELQAALDGAGLAGQAWLPGSRADVDEQLQRLDLFVLPSLAEGIPVTVLEAMAAGVPVVATRVGGIPELVDDGVTGTLVPPGDTEALAKALRGYLEAPERGRREGAAGRERVVAHFSRERMVADYGGLYRTLLARVDTPAPGEGG</sequence>
<feature type="domain" description="Glycosyltransferase subfamily 4-like N-terminal" evidence="2">
    <location>
        <begin position="28"/>
        <end position="188"/>
    </location>
</feature>
<dbReference type="InterPro" id="IPR017522">
    <property type="entry name" value="Sugar_tfrase_PEP-CTERM_Stp2"/>
</dbReference>
<dbReference type="GO" id="GO:0016740">
    <property type="term" value="F:transferase activity"/>
    <property type="evidence" value="ECO:0007669"/>
    <property type="project" value="UniProtKB-KW"/>
</dbReference>
<gene>
    <name evidence="3" type="ORF">CKO13_10230</name>
</gene>
<keyword evidence="4" id="KW-1185">Reference proteome</keyword>
<dbReference type="InterPro" id="IPR001296">
    <property type="entry name" value="Glyco_trans_1"/>
</dbReference>
<proteinExistence type="predicted"/>
<organism evidence="3 4">
    <name type="scientific">Halorhodospira neutriphila</name>
    <dbReference type="NCBI Taxonomy" id="168379"/>
    <lineage>
        <taxon>Bacteria</taxon>
        <taxon>Pseudomonadati</taxon>
        <taxon>Pseudomonadota</taxon>
        <taxon>Gammaproteobacteria</taxon>
        <taxon>Chromatiales</taxon>
        <taxon>Ectothiorhodospiraceae</taxon>
        <taxon>Halorhodospira</taxon>
    </lineage>
</organism>
<name>A0ABS1E7A5_9GAMM</name>
<dbReference type="Proteomes" id="UP000738126">
    <property type="component" value="Unassembled WGS sequence"/>
</dbReference>
<dbReference type="SUPFAM" id="SSF53756">
    <property type="entry name" value="UDP-Glycosyltransferase/glycogen phosphorylase"/>
    <property type="match status" value="1"/>
</dbReference>
<dbReference type="PANTHER" id="PTHR12526">
    <property type="entry name" value="GLYCOSYLTRANSFERASE"/>
    <property type="match status" value="1"/>
</dbReference>
<dbReference type="PANTHER" id="PTHR12526:SF636">
    <property type="entry name" value="BLL3647 PROTEIN"/>
    <property type="match status" value="1"/>
</dbReference>
<evidence type="ECO:0000259" key="1">
    <source>
        <dbReference type="Pfam" id="PF00534"/>
    </source>
</evidence>
<dbReference type="RefSeq" id="WP_200260555.1">
    <property type="nucleotide sequence ID" value="NZ_NRSH01000141.1"/>
</dbReference>
<evidence type="ECO:0000259" key="2">
    <source>
        <dbReference type="Pfam" id="PF13439"/>
    </source>
</evidence>
<dbReference type="InterPro" id="IPR028098">
    <property type="entry name" value="Glyco_trans_4-like_N"/>
</dbReference>
<feature type="domain" description="Glycosyl transferase family 1" evidence="1">
    <location>
        <begin position="198"/>
        <end position="360"/>
    </location>
</feature>
<evidence type="ECO:0000313" key="3">
    <source>
        <dbReference type="EMBL" id="MBK1727388.1"/>
    </source>
</evidence>
<dbReference type="EMBL" id="NRSH01000141">
    <property type="protein sequence ID" value="MBK1727388.1"/>
    <property type="molecule type" value="Genomic_DNA"/>
</dbReference>
<accession>A0ABS1E7A5</accession>
<reference evidence="3 4" key="1">
    <citation type="journal article" date="2020" name="Microorganisms">
        <title>Osmotic Adaptation and Compatible Solute Biosynthesis of Phototrophic Bacteria as Revealed from Genome Analyses.</title>
        <authorList>
            <person name="Imhoff J.F."/>
            <person name="Rahn T."/>
            <person name="Kunzel S."/>
            <person name="Keller A."/>
            <person name="Neulinger S.C."/>
        </authorList>
    </citation>
    <scope>NUCLEOTIDE SEQUENCE [LARGE SCALE GENOMIC DNA]</scope>
    <source>
        <strain evidence="3 4">DSM 15116</strain>
    </source>
</reference>